<dbReference type="STRING" id="1434232.MAIT1_00838"/>
<keyword evidence="4" id="KW-1185">Reference proteome</keyword>
<protein>
    <submittedName>
        <fullName evidence="3">Uncharacterized protein</fullName>
    </submittedName>
</protein>
<dbReference type="EMBL" id="LVJN01000021">
    <property type="protein sequence ID" value="OSM00341.1"/>
    <property type="molecule type" value="Genomic_DNA"/>
</dbReference>
<keyword evidence="2" id="KW-0732">Signal</keyword>
<name>A0A1Y2K1Y8_9PROT</name>
<feature type="coiled-coil region" evidence="1">
    <location>
        <begin position="42"/>
        <end position="93"/>
    </location>
</feature>
<accession>A0A1Y2K1Y8</accession>
<keyword evidence="1" id="KW-0175">Coiled coil</keyword>
<evidence type="ECO:0000256" key="2">
    <source>
        <dbReference type="SAM" id="SignalP"/>
    </source>
</evidence>
<dbReference type="AlphaFoldDB" id="A0A1Y2K1Y8"/>
<evidence type="ECO:0000256" key="1">
    <source>
        <dbReference type="SAM" id="Coils"/>
    </source>
</evidence>
<comment type="caution">
    <text evidence="3">The sequence shown here is derived from an EMBL/GenBank/DDBJ whole genome shotgun (WGS) entry which is preliminary data.</text>
</comment>
<dbReference type="Proteomes" id="UP000194003">
    <property type="component" value="Unassembled WGS sequence"/>
</dbReference>
<dbReference type="RefSeq" id="WP_085446944.1">
    <property type="nucleotide sequence ID" value="NZ_LVJN01000021.1"/>
</dbReference>
<sequence>MSAEAIVAPLIPLAALAQAAAESGALSQQDAHSAQALAGAIRAQIDVRLQQAQEAAQAQRQERQQWRQSHHKHQAELAELDAARQAIEVAQQALAQNIHNAAAQDQHESAAPENRLDQLWDELRGFVTEVDAILAAAPAQLLSDGKTPFVKLRAQVEAWRQIIQDKSAPPRAEELDAFKQMLQRTLADHVERLRNTLRHQQQIRDNLLTILNEVTQYERLNGIQERHQQPLAQLREWLLEQLHADPLTLWMETEANTRFGPIKRAIDQELALDVARDALSQRLADHLSEMGYAITEPLAETVEGNTLSGAFAVPGGTGLHAVVHADGRIGFQLYLERTFHSDAPASAEELELLRRQERVWCQDLPEVMRRLSADGFASEVRFKRENQVENLPIVTVQSAEEINRAQQRNEQSAPRYQEMTFS</sequence>
<proteinExistence type="predicted"/>
<feature type="chain" id="PRO_5012033762" evidence="2">
    <location>
        <begin position="20"/>
        <end position="422"/>
    </location>
</feature>
<reference evidence="3 4" key="1">
    <citation type="journal article" date="2016" name="BMC Genomics">
        <title>Combined genomic and structural analyses of a cultured magnetotactic bacterium reveals its niche adaptation to a dynamic environment.</title>
        <authorList>
            <person name="Araujo A.C."/>
            <person name="Morillo V."/>
            <person name="Cypriano J."/>
            <person name="Teixeira L.C."/>
            <person name="Leao P."/>
            <person name="Lyra S."/>
            <person name="Almeida L.G."/>
            <person name="Bazylinski D.A."/>
            <person name="Vasconcellos A.T."/>
            <person name="Abreu F."/>
            <person name="Lins U."/>
        </authorList>
    </citation>
    <scope>NUCLEOTIDE SEQUENCE [LARGE SCALE GENOMIC DNA]</scope>
    <source>
        <strain evidence="3 4">IT-1</strain>
    </source>
</reference>
<evidence type="ECO:0000313" key="3">
    <source>
        <dbReference type="EMBL" id="OSM00341.1"/>
    </source>
</evidence>
<gene>
    <name evidence="3" type="ORF">MAIT1_00838</name>
</gene>
<organism evidence="3 4">
    <name type="scientific">Magnetofaba australis IT-1</name>
    <dbReference type="NCBI Taxonomy" id="1434232"/>
    <lineage>
        <taxon>Bacteria</taxon>
        <taxon>Pseudomonadati</taxon>
        <taxon>Pseudomonadota</taxon>
        <taxon>Magnetococcia</taxon>
        <taxon>Magnetococcales</taxon>
        <taxon>Magnetococcaceae</taxon>
        <taxon>Magnetofaba</taxon>
    </lineage>
</organism>
<evidence type="ECO:0000313" key="4">
    <source>
        <dbReference type="Proteomes" id="UP000194003"/>
    </source>
</evidence>
<feature type="signal peptide" evidence="2">
    <location>
        <begin position="1"/>
        <end position="19"/>
    </location>
</feature>